<evidence type="ECO:0000313" key="4">
    <source>
        <dbReference type="Proteomes" id="UP000244248"/>
    </source>
</evidence>
<feature type="region of interest" description="Disordered" evidence="1">
    <location>
        <begin position="136"/>
        <end position="162"/>
    </location>
</feature>
<dbReference type="Proteomes" id="UP000244248">
    <property type="component" value="Unassembled WGS sequence"/>
</dbReference>
<organism evidence="3 4">
    <name type="scientific">Stenotrophobium rhamnosiphilum</name>
    <dbReference type="NCBI Taxonomy" id="2029166"/>
    <lineage>
        <taxon>Bacteria</taxon>
        <taxon>Pseudomonadati</taxon>
        <taxon>Pseudomonadota</taxon>
        <taxon>Gammaproteobacteria</taxon>
        <taxon>Nevskiales</taxon>
        <taxon>Nevskiaceae</taxon>
        <taxon>Stenotrophobium</taxon>
    </lineage>
</organism>
<keyword evidence="2" id="KW-0472">Membrane</keyword>
<accession>A0A2T5MG32</accession>
<proteinExistence type="predicted"/>
<feature type="transmembrane region" description="Helical" evidence="2">
    <location>
        <begin position="17"/>
        <end position="37"/>
    </location>
</feature>
<evidence type="ECO:0000256" key="2">
    <source>
        <dbReference type="SAM" id="Phobius"/>
    </source>
</evidence>
<keyword evidence="2" id="KW-0812">Transmembrane</keyword>
<evidence type="ECO:0000256" key="1">
    <source>
        <dbReference type="SAM" id="MobiDB-lite"/>
    </source>
</evidence>
<name>A0A2T5MG32_9GAMM</name>
<protein>
    <submittedName>
        <fullName evidence="3">Uncharacterized protein</fullName>
    </submittedName>
</protein>
<dbReference type="OrthoDB" id="9794557at2"/>
<evidence type="ECO:0000313" key="3">
    <source>
        <dbReference type="EMBL" id="PTU31532.1"/>
    </source>
</evidence>
<comment type="caution">
    <text evidence="3">The sequence shown here is derived from an EMBL/GenBank/DDBJ whole genome shotgun (WGS) entry which is preliminary data.</text>
</comment>
<keyword evidence="4" id="KW-1185">Reference proteome</keyword>
<feature type="compositionally biased region" description="Pro residues" evidence="1">
    <location>
        <begin position="141"/>
        <end position="162"/>
    </location>
</feature>
<dbReference type="EMBL" id="QANS01000003">
    <property type="protein sequence ID" value="PTU31532.1"/>
    <property type="molecule type" value="Genomic_DNA"/>
</dbReference>
<reference evidence="3 4" key="1">
    <citation type="submission" date="2018-04" db="EMBL/GenBank/DDBJ databases">
        <title>Novel species isolated from glacier.</title>
        <authorList>
            <person name="Liu Q."/>
            <person name="Xin Y.-H."/>
        </authorList>
    </citation>
    <scope>NUCLEOTIDE SEQUENCE [LARGE SCALE GENOMIC DNA]</scope>
    <source>
        <strain evidence="3 4">GT1R17</strain>
    </source>
</reference>
<keyword evidence="2" id="KW-1133">Transmembrane helix</keyword>
<dbReference type="AlphaFoldDB" id="A0A2T5MG32"/>
<sequence length="162" mass="17533">MRLSNGYQLQQGYAKRIGLIVLALVIILPVLYIWAMLSWSYSTGERAGWLQKLSHKGVICKTDEGELSLIAVPGAAPEKFLFTVRDPEVAKKIQELMGHRVSLHYEQKVGLPTSCFGDTSYFVTGIEEVSEATMPSWTATPVPPAATPAPTPAPAPAPAAPQ</sequence>
<dbReference type="RefSeq" id="WP_107940077.1">
    <property type="nucleotide sequence ID" value="NZ_QANS01000003.1"/>
</dbReference>
<gene>
    <name evidence="3" type="ORF">CJD38_09380</name>
</gene>